<comment type="caution">
    <text evidence="7">The sequence shown here is derived from an EMBL/GenBank/DDBJ whole genome shotgun (WGS) entry which is preliminary data.</text>
</comment>
<evidence type="ECO:0000256" key="2">
    <source>
        <dbReference type="ARBA" id="ARBA00022691"/>
    </source>
</evidence>
<dbReference type="SFLD" id="SFLDS00029">
    <property type="entry name" value="Radical_SAM"/>
    <property type="match status" value="1"/>
</dbReference>
<dbReference type="PANTHER" id="PTHR43409:SF4">
    <property type="entry name" value="RADICAL SAM SUPERFAMILY PROTEIN"/>
    <property type="match status" value="1"/>
</dbReference>
<protein>
    <recommendedName>
        <fullName evidence="6">Radical SAM core domain-containing protein</fullName>
    </recommendedName>
</protein>
<evidence type="ECO:0000256" key="3">
    <source>
        <dbReference type="ARBA" id="ARBA00022723"/>
    </source>
</evidence>
<name>A0A133V7F2_9EURY</name>
<keyword evidence="3" id="KW-0479">Metal-binding</keyword>
<evidence type="ECO:0000256" key="4">
    <source>
        <dbReference type="ARBA" id="ARBA00023004"/>
    </source>
</evidence>
<keyword evidence="2" id="KW-0949">S-adenosyl-L-methionine</keyword>
<dbReference type="InterPro" id="IPR051198">
    <property type="entry name" value="BchE-like"/>
</dbReference>
<evidence type="ECO:0000256" key="5">
    <source>
        <dbReference type="ARBA" id="ARBA00023014"/>
    </source>
</evidence>
<reference evidence="7 8" key="1">
    <citation type="journal article" date="2016" name="Sci. Rep.">
        <title>Metabolic traits of an uncultured archaeal lineage -MSBL1- from brine pools of the Red Sea.</title>
        <authorList>
            <person name="Mwirichia R."/>
            <person name="Alam I."/>
            <person name="Rashid M."/>
            <person name="Vinu M."/>
            <person name="Ba-Alawi W."/>
            <person name="Anthony Kamau A."/>
            <person name="Kamanda Ngugi D."/>
            <person name="Goker M."/>
            <person name="Klenk H.P."/>
            <person name="Bajic V."/>
            <person name="Stingl U."/>
        </authorList>
    </citation>
    <scope>NUCLEOTIDE SEQUENCE [LARGE SCALE GENOMIC DNA]</scope>
    <source>
        <strain evidence="7">SCGC-AAA261F19</strain>
    </source>
</reference>
<dbReference type="GO" id="GO:0046872">
    <property type="term" value="F:metal ion binding"/>
    <property type="evidence" value="ECO:0007669"/>
    <property type="project" value="UniProtKB-KW"/>
</dbReference>
<dbReference type="InterPro" id="IPR013785">
    <property type="entry name" value="Aldolase_TIM"/>
</dbReference>
<dbReference type="PANTHER" id="PTHR43409">
    <property type="entry name" value="ANAEROBIC MAGNESIUM-PROTOPORPHYRIN IX MONOMETHYL ESTER CYCLASE-RELATED"/>
    <property type="match status" value="1"/>
</dbReference>
<keyword evidence="8" id="KW-1185">Reference proteome</keyword>
<dbReference type="SMART" id="SM00729">
    <property type="entry name" value="Elp3"/>
    <property type="match status" value="1"/>
</dbReference>
<dbReference type="Proteomes" id="UP000070565">
    <property type="component" value="Unassembled WGS sequence"/>
</dbReference>
<evidence type="ECO:0000313" key="7">
    <source>
        <dbReference type="EMBL" id="KXB02372.1"/>
    </source>
</evidence>
<evidence type="ECO:0000259" key="6">
    <source>
        <dbReference type="PROSITE" id="PS51918"/>
    </source>
</evidence>
<dbReference type="EMBL" id="LHXZ01000063">
    <property type="protein sequence ID" value="KXB02372.1"/>
    <property type="molecule type" value="Genomic_DNA"/>
</dbReference>
<sequence>MSESWIRPTSEIVSHSLLLRTTRNCPWGLCKFCECYKKKEFEYRSVDEIKHDIDMAREILDQIKILTKKLGKSRVDVELSRLYNKPSTELGQDELENLYSSRIVFNWYCSGARSVFLQDADSLTMHTDDLIEVLEYLKQTFPSINRISTYTRARTLVEGKTLGDLKDLHEAGLSRCHVGLESGDDQVLKRINKGINSVGHIIGGRKAKKACLELAEYVMPGICGRDRLEEHAKRTALVLNKIRPNFIMFRPYVPRKNTPLFEEYKKGNFQLTSPHERLRELKILINDLDTKTRVCFDQPVMNSWYTSPDHNQHLFKWDPEGYKFPDEKEKILKLIKKGLTLDESAHIHAKDLIKQHF</sequence>
<dbReference type="InterPro" id="IPR006638">
    <property type="entry name" value="Elp3/MiaA/NifB-like_rSAM"/>
</dbReference>
<dbReference type="InterPro" id="IPR007197">
    <property type="entry name" value="rSAM"/>
</dbReference>
<keyword evidence="4" id="KW-0408">Iron</keyword>
<dbReference type="CDD" id="cd01335">
    <property type="entry name" value="Radical_SAM"/>
    <property type="match status" value="1"/>
</dbReference>
<gene>
    <name evidence="7" type="ORF">AKJ45_03560</name>
</gene>
<comment type="cofactor">
    <cofactor evidence="1">
        <name>[4Fe-4S] cluster</name>
        <dbReference type="ChEBI" id="CHEBI:49883"/>
    </cofactor>
</comment>
<proteinExistence type="predicted"/>
<evidence type="ECO:0000313" key="8">
    <source>
        <dbReference type="Proteomes" id="UP000070565"/>
    </source>
</evidence>
<dbReference type="Gene3D" id="3.20.20.70">
    <property type="entry name" value="Aldolase class I"/>
    <property type="match status" value="1"/>
</dbReference>
<dbReference type="PROSITE" id="PS51918">
    <property type="entry name" value="RADICAL_SAM"/>
    <property type="match status" value="1"/>
</dbReference>
<dbReference type="InterPro" id="IPR058240">
    <property type="entry name" value="rSAM_sf"/>
</dbReference>
<keyword evidence="5" id="KW-0411">Iron-sulfur</keyword>
<evidence type="ECO:0000256" key="1">
    <source>
        <dbReference type="ARBA" id="ARBA00001966"/>
    </source>
</evidence>
<dbReference type="GO" id="GO:0003824">
    <property type="term" value="F:catalytic activity"/>
    <property type="evidence" value="ECO:0007669"/>
    <property type="project" value="InterPro"/>
</dbReference>
<dbReference type="AlphaFoldDB" id="A0A133V7F2"/>
<dbReference type="SFLD" id="SFLDG01095">
    <property type="entry name" value="Uncharacterised_Radical_SAM_Su"/>
    <property type="match status" value="1"/>
</dbReference>
<dbReference type="SUPFAM" id="SSF102114">
    <property type="entry name" value="Radical SAM enzymes"/>
    <property type="match status" value="1"/>
</dbReference>
<dbReference type="GO" id="GO:0051536">
    <property type="term" value="F:iron-sulfur cluster binding"/>
    <property type="evidence" value="ECO:0007669"/>
    <property type="project" value="UniProtKB-KW"/>
</dbReference>
<accession>A0A133V7F2</accession>
<feature type="domain" description="Radical SAM core" evidence="6">
    <location>
        <begin position="11"/>
        <end position="291"/>
    </location>
</feature>
<organism evidence="7 8">
    <name type="scientific">candidate division MSBL1 archaeon SCGC-AAA261F19</name>
    <dbReference type="NCBI Taxonomy" id="1698275"/>
    <lineage>
        <taxon>Archaea</taxon>
        <taxon>Methanobacteriati</taxon>
        <taxon>Methanobacteriota</taxon>
        <taxon>candidate division MSBL1</taxon>
    </lineage>
</organism>